<reference evidence="1 3" key="2">
    <citation type="journal article" date="2013" name="Nature">
        <title>Insights into bilaterian evolution from three spiralian genomes.</title>
        <authorList>
            <person name="Simakov O."/>
            <person name="Marletaz F."/>
            <person name="Cho S.J."/>
            <person name="Edsinger-Gonzales E."/>
            <person name="Havlak P."/>
            <person name="Hellsten U."/>
            <person name="Kuo D.H."/>
            <person name="Larsson T."/>
            <person name="Lv J."/>
            <person name="Arendt D."/>
            <person name="Savage R."/>
            <person name="Osoegawa K."/>
            <person name="de Jong P."/>
            <person name="Grimwood J."/>
            <person name="Chapman J.A."/>
            <person name="Shapiro H."/>
            <person name="Aerts A."/>
            <person name="Otillar R.P."/>
            <person name="Terry A.Y."/>
            <person name="Boore J.L."/>
            <person name="Grigoriev I.V."/>
            <person name="Lindberg D.R."/>
            <person name="Seaver E.C."/>
            <person name="Weisblat D.A."/>
            <person name="Putnam N.H."/>
            <person name="Rokhsar D.S."/>
        </authorList>
    </citation>
    <scope>NUCLEOTIDE SEQUENCE</scope>
    <source>
        <strain evidence="1 3">I ESC-2004</strain>
    </source>
</reference>
<dbReference type="Proteomes" id="UP000014760">
    <property type="component" value="Unassembled WGS sequence"/>
</dbReference>
<reference evidence="2" key="3">
    <citation type="submission" date="2015-06" db="UniProtKB">
        <authorList>
            <consortium name="EnsemblMetazoa"/>
        </authorList>
    </citation>
    <scope>IDENTIFICATION</scope>
</reference>
<organism evidence="1">
    <name type="scientific">Capitella teleta</name>
    <name type="common">Polychaete worm</name>
    <dbReference type="NCBI Taxonomy" id="283909"/>
    <lineage>
        <taxon>Eukaryota</taxon>
        <taxon>Metazoa</taxon>
        <taxon>Spiralia</taxon>
        <taxon>Lophotrochozoa</taxon>
        <taxon>Annelida</taxon>
        <taxon>Polychaeta</taxon>
        <taxon>Sedentaria</taxon>
        <taxon>Scolecida</taxon>
        <taxon>Capitellidae</taxon>
        <taxon>Capitella</taxon>
    </lineage>
</organism>
<dbReference type="AlphaFoldDB" id="R7VLF6"/>
<accession>R7VLF6</accession>
<sequence length="211" mass="23542">MVPWQVFGWIQEWSLTSILQLSQPEEETVEQCCPTAEQGRALCTTVYGGTPIGLGFLSNCFNDQFEWDRGAVANLLGCACLIQSLILNYIQSKFSYPMFQQLCMLGKGRVTRPGIRPATQNLKCGRIGHCDPAAGLERMNSIIGNISSKLSVNAYGLMWPEEQYGVNGTNHSVKSSLPCSPQLHITTTRTSRMQTRKRFYKKESGIVLLRV</sequence>
<evidence type="ECO:0000313" key="2">
    <source>
        <dbReference type="EnsemblMetazoa" id="CapteP210073"/>
    </source>
</evidence>
<evidence type="ECO:0000313" key="3">
    <source>
        <dbReference type="Proteomes" id="UP000014760"/>
    </source>
</evidence>
<name>R7VLF6_CAPTE</name>
<protein>
    <submittedName>
        <fullName evidence="1 2">Uncharacterized protein</fullName>
    </submittedName>
</protein>
<dbReference type="EMBL" id="AMQN01016421">
    <property type="status" value="NOT_ANNOTATED_CDS"/>
    <property type="molecule type" value="Genomic_DNA"/>
</dbReference>
<evidence type="ECO:0000313" key="1">
    <source>
        <dbReference type="EMBL" id="ELU18206.1"/>
    </source>
</evidence>
<dbReference type="EnsemblMetazoa" id="CapteT210073">
    <property type="protein sequence ID" value="CapteP210073"/>
    <property type="gene ID" value="CapteG210073"/>
</dbReference>
<keyword evidence="3" id="KW-1185">Reference proteome</keyword>
<dbReference type="EMBL" id="KB292056">
    <property type="protein sequence ID" value="ELU18206.1"/>
    <property type="molecule type" value="Genomic_DNA"/>
</dbReference>
<proteinExistence type="predicted"/>
<gene>
    <name evidence="1" type="ORF">CAPTEDRAFT_210073</name>
</gene>
<dbReference type="HOGENOM" id="CLU_1305895_0_0_1"/>
<reference evidence="3" key="1">
    <citation type="submission" date="2012-12" db="EMBL/GenBank/DDBJ databases">
        <authorList>
            <person name="Hellsten U."/>
            <person name="Grimwood J."/>
            <person name="Chapman J.A."/>
            <person name="Shapiro H."/>
            <person name="Aerts A."/>
            <person name="Otillar R.P."/>
            <person name="Terry A.Y."/>
            <person name="Boore J.L."/>
            <person name="Simakov O."/>
            <person name="Marletaz F."/>
            <person name="Cho S.-J."/>
            <person name="Edsinger-Gonzales E."/>
            <person name="Havlak P."/>
            <person name="Kuo D.-H."/>
            <person name="Larsson T."/>
            <person name="Lv J."/>
            <person name="Arendt D."/>
            <person name="Savage R."/>
            <person name="Osoegawa K."/>
            <person name="de Jong P."/>
            <person name="Lindberg D.R."/>
            <person name="Seaver E.C."/>
            <person name="Weisblat D.A."/>
            <person name="Putnam N.H."/>
            <person name="Grigoriev I.V."/>
            <person name="Rokhsar D.S."/>
        </authorList>
    </citation>
    <scope>NUCLEOTIDE SEQUENCE</scope>
    <source>
        <strain evidence="3">I ESC-2004</strain>
    </source>
</reference>